<feature type="transmembrane region" description="Helical" evidence="8">
    <location>
        <begin position="63"/>
        <end position="87"/>
    </location>
</feature>
<feature type="transmembrane region" description="Helical" evidence="8">
    <location>
        <begin position="131"/>
        <end position="152"/>
    </location>
</feature>
<dbReference type="GO" id="GO:0035673">
    <property type="term" value="F:oligopeptide transmembrane transporter activity"/>
    <property type="evidence" value="ECO:0007669"/>
    <property type="project" value="InterPro"/>
</dbReference>
<feature type="transmembrane region" description="Helical" evidence="8">
    <location>
        <begin position="210"/>
        <end position="233"/>
    </location>
</feature>
<evidence type="ECO:0000256" key="4">
    <source>
        <dbReference type="ARBA" id="ARBA00022856"/>
    </source>
</evidence>
<gene>
    <name evidence="9" type="ORF">OVA965_LOCUS42158</name>
    <name evidence="10" type="ORF">TMI583_LOCUS43984</name>
</gene>
<dbReference type="InterPro" id="IPR004648">
    <property type="entry name" value="Oligpept_transpt"/>
</dbReference>
<dbReference type="AlphaFoldDB" id="A0A8S2VPW4"/>
<keyword evidence="5" id="KW-0653">Protein transport</keyword>
<evidence type="ECO:0000256" key="5">
    <source>
        <dbReference type="ARBA" id="ARBA00022927"/>
    </source>
</evidence>
<evidence type="ECO:0000256" key="7">
    <source>
        <dbReference type="ARBA" id="ARBA00023136"/>
    </source>
</evidence>
<evidence type="ECO:0000256" key="1">
    <source>
        <dbReference type="ARBA" id="ARBA00004141"/>
    </source>
</evidence>
<dbReference type="Pfam" id="PF03169">
    <property type="entry name" value="OPT"/>
    <property type="match status" value="1"/>
</dbReference>
<evidence type="ECO:0000313" key="11">
    <source>
        <dbReference type="Proteomes" id="UP000682733"/>
    </source>
</evidence>
<dbReference type="InterPro" id="IPR004813">
    <property type="entry name" value="OPT"/>
</dbReference>
<comment type="caution">
    <text evidence="10">The sequence shown here is derived from an EMBL/GenBank/DDBJ whole genome shotgun (WGS) entry which is preliminary data.</text>
</comment>
<dbReference type="Proteomes" id="UP000682733">
    <property type="component" value="Unassembled WGS sequence"/>
</dbReference>
<sequence length="238" mass="27133">MAVTYGPFFATLTACIMHVALYHDGNPIGNVIFKTYGFMTQQQALTFIQALKLGHYMKIPPRVLFSSQIIASVISCFVSYIISIYLMNNTQNFCGTDNVVWTCSDTRLIFSSSLVWGVVGPSRMFIHNDVWYYHLLWFYPIGAILPAIVWLLHKKFPKTLWLQYINIPVMLASLSILIPAPAGTFPIWLFAGFVFNFIIRRYAYGWWKCYAYVLSSALDCGVAFSSLIIFIALQNQNI</sequence>
<proteinExistence type="predicted"/>
<protein>
    <submittedName>
        <fullName evidence="10">Uncharacterized protein</fullName>
    </submittedName>
</protein>
<name>A0A8S2VPW4_9BILA</name>
<feature type="transmembrane region" description="Helical" evidence="8">
    <location>
        <begin position="185"/>
        <end position="203"/>
    </location>
</feature>
<reference evidence="10" key="1">
    <citation type="submission" date="2021-02" db="EMBL/GenBank/DDBJ databases">
        <authorList>
            <person name="Nowell W R."/>
        </authorList>
    </citation>
    <scope>NUCLEOTIDE SEQUENCE</scope>
</reference>
<evidence type="ECO:0000256" key="2">
    <source>
        <dbReference type="ARBA" id="ARBA00022448"/>
    </source>
</evidence>
<keyword evidence="7 8" id="KW-0472">Membrane</keyword>
<dbReference type="PANTHER" id="PTHR22601">
    <property type="entry name" value="ISP4 LIKE PROTEIN"/>
    <property type="match status" value="1"/>
</dbReference>
<dbReference type="NCBIfam" id="TIGR00728">
    <property type="entry name" value="OPT_sfam"/>
    <property type="match status" value="1"/>
</dbReference>
<comment type="subcellular location">
    <subcellularLocation>
        <location evidence="1">Membrane</location>
        <topology evidence="1">Multi-pass membrane protein</topology>
    </subcellularLocation>
</comment>
<dbReference type="GO" id="GO:0016020">
    <property type="term" value="C:membrane"/>
    <property type="evidence" value="ECO:0007669"/>
    <property type="project" value="UniProtKB-SubCell"/>
</dbReference>
<evidence type="ECO:0000313" key="9">
    <source>
        <dbReference type="EMBL" id="CAF1602023.1"/>
    </source>
</evidence>
<dbReference type="EMBL" id="CAJOBA010074699">
    <property type="protein sequence ID" value="CAF4411043.1"/>
    <property type="molecule type" value="Genomic_DNA"/>
</dbReference>
<evidence type="ECO:0000313" key="10">
    <source>
        <dbReference type="EMBL" id="CAF4411043.1"/>
    </source>
</evidence>
<evidence type="ECO:0000256" key="6">
    <source>
        <dbReference type="ARBA" id="ARBA00022989"/>
    </source>
</evidence>
<dbReference type="GO" id="GO:0015031">
    <property type="term" value="P:protein transport"/>
    <property type="evidence" value="ECO:0007669"/>
    <property type="project" value="UniProtKB-KW"/>
</dbReference>
<accession>A0A8S2VPW4</accession>
<keyword evidence="3 8" id="KW-0812">Transmembrane</keyword>
<dbReference type="Proteomes" id="UP000677228">
    <property type="component" value="Unassembled WGS sequence"/>
</dbReference>
<keyword evidence="2" id="KW-0813">Transport</keyword>
<evidence type="ECO:0000256" key="8">
    <source>
        <dbReference type="SAM" id="Phobius"/>
    </source>
</evidence>
<keyword evidence="4" id="KW-0571">Peptide transport</keyword>
<keyword evidence="6 8" id="KW-1133">Transmembrane helix</keyword>
<organism evidence="10 11">
    <name type="scientific">Didymodactylos carnosus</name>
    <dbReference type="NCBI Taxonomy" id="1234261"/>
    <lineage>
        <taxon>Eukaryota</taxon>
        <taxon>Metazoa</taxon>
        <taxon>Spiralia</taxon>
        <taxon>Gnathifera</taxon>
        <taxon>Rotifera</taxon>
        <taxon>Eurotatoria</taxon>
        <taxon>Bdelloidea</taxon>
        <taxon>Philodinida</taxon>
        <taxon>Philodinidae</taxon>
        <taxon>Didymodactylos</taxon>
    </lineage>
</organism>
<evidence type="ECO:0000256" key="3">
    <source>
        <dbReference type="ARBA" id="ARBA00022692"/>
    </source>
</evidence>
<dbReference type="EMBL" id="CAJNOK010050866">
    <property type="protein sequence ID" value="CAF1602023.1"/>
    <property type="molecule type" value="Genomic_DNA"/>
</dbReference>